<proteinExistence type="inferred from homology"/>
<dbReference type="Pfam" id="PF02582">
    <property type="entry name" value="DUF155"/>
    <property type="match status" value="1"/>
</dbReference>
<dbReference type="InterPro" id="IPR051624">
    <property type="entry name" value="RMD1/Sad1-interacting"/>
</dbReference>
<evidence type="ECO:0000256" key="1">
    <source>
        <dbReference type="ARBA" id="ARBA00008306"/>
    </source>
</evidence>
<evidence type="ECO:0000313" key="5">
    <source>
        <dbReference type="Proteomes" id="UP000594263"/>
    </source>
</evidence>
<dbReference type="OMA" id="QNKPNFV"/>
<evidence type="ECO:0000256" key="2">
    <source>
        <dbReference type="SAM" id="Phobius"/>
    </source>
</evidence>
<reference evidence="4" key="1">
    <citation type="submission" date="2021-01" db="UniProtKB">
        <authorList>
            <consortium name="EnsemblPlants"/>
        </authorList>
    </citation>
    <scope>IDENTIFICATION</scope>
</reference>
<feature type="transmembrane region" description="Helical" evidence="2">
    <location>
        <begin position="369"/>
        <end position="390"/>
    </location>
</feature>
<keyword evidence="2" id="KW-0812">Transmembrane</keyword>
<dbReference type="PANTHER" id="PTHR16255:SF6">
    <property type="entry name" value="PROTEIN RETARDED ROOT GROWTH-LIKE"/>
    <property type="match status" value="1"/>
</dbReference>
<dbReference type="AlphaFoldDB" id="A0A7N0V6Z7"/>
<dbReference type="EnsemblPlants" id="Kaladp0101s0312.1.v1.1">
    <property type="protein sequence ID" value="Kaladp0101s0312.1.v1.1"/>
    <property type="gene ID" value="Kaladp0101s0312.v1.1"/>
</dbReference>
<dbReference type="InterPro" id="IPR003734">
    <property type="entry name" value="DUF155"/>
</dbReference>
<sequence>MFITTPIRVLRLLPFSPSSFSAATSSRPALLVRTLITSSFYRPPLAKSPTLRPDWGSELAYRGFAYGNCGFFAARCASSVSSPGILEWNEPVSCSEVGSGQNDNDVEDAKSSVPVRAYLFSTSVDLKSLVEQNKANYIPPSSRMTNYAVFKFGTLSTDPNGFASSLSQSDCSFMVVFHYGSIVLFNIRDQEVDGYLKLVEKHASGLLPEMRKDEYEVKENPTLSTWMEGGLDYIMLQSLNIDSIRTIGSVLGQSIALDYYVRQVDGMVAEFTDINREMEKTGTFTMEAKKLFQLVGKANSNLADVILKLGLFERSDIAWKDAKYAQIWEYLRDEFELTQRFASLDFKLKFVEHNIRFLQEILQNRRSDFLEWVIIILIAFEILISVYDIVHKSAISAL</sequence>
<name>A0A7N0V6Z7_KALFE</name>
<dbReference type="Proteomes" id="UP000594263">
    <property type="component" value="Unplaced"/>
</dbReference>
<accession>A0A7N0V6Z7</accession>
<evidence type="ECO:0000259" key="3">
    <source>
        <dbReference type="Pfam" id="PF02582"/>
    </source>
</evidence>
<dbReference type="GO" id="GO:0007005">
    <property type="term" value="P:mitochondrion organization"/>
    <property type="evidence" value="ECO:0007669"/>
    <property type="project" value="EnsemblPlants"/>
</dbReference>
<comment type="similarity">
    <text evidence="1">Belongs to the RMD1/sif2 family.</text>
</comment>
<keyword evidence="5" id="KW-1185">Reference proteome</keyword>
<protein>
    <recommendedName>
        <fullName evidence="3">DUF155 domain-containing protein</fullName>
    </recommendedName>
</protein>
<evidence type="ECO:0000313" key="4">
    <source>
        <dbReference type="EnsemblPlants" id="Kaladp0101s0312.1.v1.1"/>
    </source>
</evidence>
<keyword evidence="2" id="KW-0472">Membrane</keyword>
<keyword evidence="2" id="KW-1133">Transmembrane helix</keyword>
<dbReference type="GO" id="GO:0031930">
    <property type="term" value="P:mitochondria-nucleus signaling pathway"/>
    <property type="evidence" value="ECO:0007669"/>
    <property type="project" value="EnsemblPlants"/>
</dbReference>
<dbReference type="PANTHER" id="PTHR16255">
    <property type="entry name" value="REQUIRED FOR MEIOTIC NUCLEAR DIVISION PROTEIN 1 HOMOLOG"/>
    <property type="match status" value="1"/>
</dbReference>
<feature type="domain" description="DUF155" evidence="3">
    <location>
        <begin position="174"/>
        <end position="344"/>
    </location>
</feature>
<dbReference type="GO" id="GO:0005739">
    <property type="term" value="C:mitochondrion"/>
    <property type="evidence" value="ECO:0007669"/>
    <property type="project" value="EnsemblPlants"/>
</dbReference>
<organism evidence="4 5">
    <name type="scientific">Kalanchoe fedtschenkoi</name>
    <name type="common">Lavender scallops</name>
    <name type="synonym">South American air plant</name>
    <dbReference type="NCBI Taxonomy" id="63787"/>
    <lineage>
        <taxon>Eukaryota</taxon>
        <taxon>Viridiplantae</taxon>
        <taxon>Streptophyta</taxon>
        <taxon>Embryophyta</taxon>
        <taxon>Tracheophyta</taxon>
        <taxon>Spermatophyta</taxon>
        <taxon>Magnoliopsida</taxon>
        <taxon>eudicotyledons</taxon>
        <taxon>Gunneridae</taxon>
        <taxon>Pentapetalae</taxon>
        <taxon>Saxifragales</taxon>
        <taxon>Crassulaceae</taxon>
        <taxon>Kalanchoe</taxon>
    </lineage>
</organism>
<dbReference type="Gramene" id="Kaladp0101s0312.1.v1.1">
    <property type="protein sequence ID" value="Kaladp0101s0312.1.v1.1"/>
    <property type="gene ID" value="Kaladp0101s0312.v1.1"/>
</dbReference>
<dbReference type="GO" id="GO:0009738">
    <property type="term" value="P:abscisic acid-activated signaling pathway"/>
    <property type="evidence" value="ECO:0007669"/>
    <property type="project" value="EnsemblPlants"/>
</dbReference>